<organism evidence="3 4">
    <name type="scientific">Madurella fahalii</name>
    <dbReference type="NCBI Taxonomy" id="1157608"/>
    <lineage>
        <taxon>Eukaryota</taxon>
        <taxon>Fungi</taxon>
        <taxon>Dikarya</taxon>
        <taxon>Ascomycota</taxon>
        <taxon>Pezizomycotina</taxon>
        <taxon>Sordariomycetes</taxon>
        <taxon>Sordariomycetidae</taxon>
        <taxon>Sordariales</taxon>
        <taxon>Sordariales incertae sedis</taxon>
        <taxon>Madurella</taxon>
    </lineage>
</organism>
<evidence type="ECO:0000313" key="4">
    <source>
        <dbReference type="Proteomes" id="UP001628179"/>
    </source>
</evidence>
<dbReference type="PANTHER" id="PTHR24359:SF37">
    <property type="entry name" value="PROTEIN KINASE DOMAIN-CONTAINING PROTEIN"/>
    <property type="match status" value="1"/>
</dbReference>
<feature type="region of interest" description="Disordered" evidence="1">
    <location>
        <begin position="1"/>
        <end position="21"/>
    </location>
</feature>
<sequence length="632" mass="72561">MPPLPSDRVGNVEVSGSGAQSQQRVDLKFGLDGSITKVVHDRGEKEYREDFPSGADIPYDCPVTLKQLARALKGAKVDSFHEQFAYIPRSELERIMSYPQVLAVMTELKALQFGNEDTKSFAHRICYGKSSKPPCRKLLAVLVATELEGLFQVALNDKMDDDCLPLKYTPSKQSRSLSCRIQSHRHSGFESQLDIGDLEALIRWTRALTAPYIKQLPNRHFHYVLEHGDHLPFQTAGQVMQNLETSKVTFVPSETHVNPNVYMAHGGFGKVFKVQIHPSHWNFGGNDTGYLNPQKWFALKQLNDNDAGKFEMELKSLLYCLHHEFVDGTLLREGQKHMAHVRASIEVRNSINNKTDYYFLFDWQSGNLSQFWQNEEELRDDQDHPLWMSQQIFGLAAALQCVHNDRSDHQTPDRKLNNVTVYGRHGDLGPSNILYSRTENGDLELKLTDFGLAQLHSRLSRTFGNSTYTPRTETYGGPDFDIQDGYISRATDIFSFGCVVLEFITWYLLGYKGVQDFSEARLEFEPHRAGFQSDKYYSIIPVSPNGQKAVLKEKVKTHIFNLEQNERCSWYLREMLHLVRDKMLNPEPKKRMKSHELTQKLNVFRKTCEADPSYYTVPWKSVHHKEAWQTGI</sequence>
<dbReference type="SUPFAM" id="SSF56112">
    <property type="entry name" value="Protein kinase-like (PK-like)"/>
    <property type="match status" value="1"/>
</dbReference>
<comment type="caution">
    <text evidence="3">The sequence shown here is derived from an EMBL/GenBank/DDBJ whole genome shotgun (WGS) entry which is preliminary data.</text>
</comment>
<dbReference type="Gene3D" id="1.10.510.10">
    <property type="entry name" value="Transferase(Phosphotransferase) domain 1"/>
    <property type="match status" value="1"/>
</dbReference>
<evidence type="ECO:0000259" key="2">
    <source>
        <dbReference type="PROSITE" id="PS50011"/>
    </source>
</evidence>
<dbReference type="InterPro" id="IPR011009">
    <property type="entry name" value="Kinase-like_dom_sf"/>
</dbReference>
<dbReference type="EMBL" id="BAAFSV010000002">
    <property type="protein sequence ID" value="GAB1314605.1"/>
    <property type="molecule type" value="Genomic_DNA"/>
</dbReference>
<keyword evidence="4" id="KW-1185">Reference proteome</keyword>
<dbReference type="Pfam" id="PF00069">
    <property type="entry name" value="Pkinase"/>
    <property type="match status" value="1"/>
</dbReference>
<dbReference type="PROSITE" id="PS50011">
    <property type="entry name" value="PROTEIN_KINASE_DOM"/>
    <property type="match status" value="1"/>
</dbReference>
<name>A0ABQ0GA77_9PEZI</name>
<dbReference type="RefSeq" id="XP_070916336.1">
    <property type="nucleotide sequence ID" value="XM_071060235.1"/>
</dbReference>
<dbReference type="PANTHER" id="PTHR24359">
    <property type="entry name" value="SERINE/THREONINE-PROTEIN KINASE SBK1"/>
    <property type="match status" value="1"/>
</dbReference>
<evidence type="ECO:0000313" key="3">
    <source>
        <dbReference type="EMBL" id="GAB1314605.1"/>
    </source>
</evidence>
<dbReference type="InterPro" id="IPR000719">
    <property type="entry name" value="Prot_kinase_dom"/>
</dbReference>
<dbReference type="Proteomes" id="UP001628179">
    <property type="component" value="Unassembled WGS sequence"/>
</dbReference>
<proteinExistence type="predicted"/>
<dbReference type="GeneID" id="98175558"/>
<dbReference type="SMART" id="SM00220">
    <property type="entry name" value="S_TKc"/>
    <property type="match status" value="1"/>
</dbReference>
<gene>
    <name evidence="3" type="ORF">MFIFM68171_04815</name>
</gene>
<protein>
    <submittedName>
        <fullName evidence="3">Kinase-like domain-containing protein</fullName>
    </submittedName>
</protein>
<reference evidence="3 4" key="1">
    <citation type="submission" date="2024-09" db="EMBL/GenBank/DDBJ databases">
        <title>Itraconazole resistance in Madurella fahalii resulting from another homologue of gene encoding cytochrome P450 14-alpha sterol demethylase (CYP51).</title>
        <authorList>
            <person name="Yoshioka I."/>
            <person name="Fahal A.H."/>
            <person name="Kaneko S."/>
            <person name="Yaguchi T."/>
        </authorList>
    </citation>
    <scope>NUCLEOTIDE SEQUENCE [LARGE SCALE GENOMIC DNA]</scope>
    <source>
        <strain evidence="3 4">IFM 68171</strain>
    </source>
</reference>
<accession>A0ABQ0GA77</accession>
<feature type="domain" description="Protein kinase" evidence="2">
    <location>
        <begin position="257"/>
        <end position="605"/>
    </location>
</feature>
<evidence type="ECO:0000256" key="1">
    <source>
        <dbReference type="SAM" id="MobiDB-lite"/>
    </source>
</evidence>